<organism evidence="2">
    <name type="scientific">uncultured proteobacterium DelRiverFos06H03</name>
    <dbReference type="NCBI Taxonomy" id="311783"/>
    <lineage>
        <taxon>Bacteria</taxon>
        <taxon>Pseudomonadati</taxon>
        <taxon>Pseudomonadota</taxon>
        <taxon>environmental samples</taxon>
    </lineage>
</organism>
<gene>
    <name evidence="2" type="ORF">DelRiverFos06H03.29</name>
</gene>
<name>Q58PM2_9PROT</name>
<dbReference type="EMBL" id="AY912082">
    <property type="protein sequence ID" value="AAX48210.1"/>
    <property type="molecule type" value="Genomic_DNA"/>
</dbReference>
<evidence type="ECO:0000313" key="2">
    <source>
        <dbReference type="EMBL" id="AAX48210.1"/>
    </source>
</evidence>
<sequence length="59" mass="6511">MRLAHVVHLPKSKHEHQPKNSQLQPDSHDSAPASLNKRTMLAGIQHAGPLSIIHGYVCQ</sequence>
<dbReference type="AlphaFoldDB" id="Q58PM2"/>
<proteinExistence type="predicted"/>
<accession>Q58PM2</accession>
<evidence type="ECO:0000256" key="1">
    <source>
        <dbReference type="SAM" id="MobiDB-lite"/>
    </source>
</evidence>
<feature type="region of interest" description="Disordered" evidence="1">
    <location>
        <begin position="1"/>
        <end position="33"/>
    </location>
</feature>
<reference evidence="2" key="1">
    <citation type="journal article" date="2005" name="Environ. Microbiol.">
        <title>Aerobic anoxygenic photosynthesis genes and operons in uncultured bacteria in the Delaware River.</title>
        <authorList>
            <person name="Waidner L.A."/>
            <person name="Kirchman D.L."/>
        </authorList>
    </citation>
    <scope>NUCLEOTIDE SEQUENCE</scope>
</reference>
<protein>
    <submittedName>
        <fullName evidence="2">Uncharacterized protein</fullName>
    </submittedName>
</protein>